<gene>
    <name evidence="1" type="ORF">HHU12_32310</name>
</gene>
<evidence type="ECO:0008006" key="3">
    <source>
        <dbReference type="Google" id="ProtNLM"/>
    </source>
</evidence>
<dbReference type="EMBL" id="JABANE010000193">
    <property type="protein sequence ID" value="NME72688.1"/>
    <property type="molecule type" value="Genomic_DNA"/>
</dbReference>
<reference evidence="1 2" key="1">
    <citation type="submission" date="2020-04" db="EMBL/GenBank/DDBJ databases">
        <title>Flammeovirga sp. SR4, a novel species isolated from seawater.</title>
        <authorList>
            <person name="Wang X."/>
        </authorList>
    </citation>
    <scope>NUCLEOTIDE SEQUENCE [LARGE SCALE GENOMIC DNA]</scope>
    <source>
        <strain evidence="1 2">ATCC 23126</strain>
    </source>
</reference>
<evidence type="ECO:0000313" key="1">
    <source>
        <dbReference type="EMBL" id="NME72688.1"/>
    </source>
</evidence>
<proteinExistence type="predicted"/>
<dbReference type="RefSeq" id="WP_169660869.1">
    <property type="nucleotide sequence ID" value="NZ_JABANE010000193.1"/>
</dbReference>
<dbReference type="Proteomes" id="UP000576082">
    <property type="component" value="Unassembled WGS sequence"/>
</dbReference>
<keyword evidence="2" id="KW-1185">Reference proteome</keyword>
<organism evidence="1 2">
    <name type="scientific">Flammeovirga aprica JL-4</name>
    <dbReference type="NCBI Taxonomy" id="694437"/>
    <lineage>
        <taxon>Bacteria</taxon>
        <taxon>Pseudomonadati</taxon>
        <taxon>Bacteroidota</taxon>
        <taxon>Cytophagia</taxon>
        <taxon>Cytophagales</taxon>
        <taxon>Flammeovirgaceae</taxon>
        <taxon>Flammeovirga</taxon>
    </lineage>
</organism>
<sequence length="274" mass="32344">MKLHFSFLGLFIFLVSCSAENKNEQIEQTALLDLEKFINAHYDVVIHELNPEKKKEKYENTYLQLSEISDKKILNDERLVSLKSELLILLNKDKENINFLNSIPPLKNHKLSHTPFLLYKMISIERLYGTNSAIDSLEEFKKFNRLYSEDSIIYLVTKNNSNLEIHSENRYFNSEVMYYNGNGFYDFRPNNIVTEFKFFYFPKVDAFYKIKDLLKEQEIFSQGIVKASEFQKWNKGSYDTSTITDKGLVVIIKPKFAKGIRKIKECYELNKRSL</sequence>
<name>A0A7X9XDE0_9BACT</name>
<protein>
    <recommendedName>
        <fullName evidence="3">Lipoprotein</fullName>
    </recommendedName>
</protein>
<dbReference type="AlphaFoldDB" id="A0A7X9XDE0"/>
<evidence type="ECO:0000313" key="2">
    <source>
        <dbReference type="Proteomes" id="UP000576082"/>
    </source>
</evidence>
<comment type="caution">
    <text evidence="1">The sequence shown here is derived from an EMBL/GenBank/DDBJ whole genome shotgun (WGS) entry which is preliminary data.</text>
</comment>
<accession>A0A7X9XDE0</accession>
<dbReference type="PROSITE" id="PS51257">
    <property type="entry name" value="PROKAR_LIPOPROTEIN"/>
    <property type="match status" value="1"/>
</dbReference>